<accession>A0AAW2N1X2</accession>
<gene>
    <name evidence="1" type="ORF">Scaly_2049000</name>
</gene>
<name>A0AAW2N1X2_9LAMI</name>
<reference evidence="1" key="1">
    <citation type="submission" date="2020-06" db="EMBL/GenBank/DDBJ databases">
        <authorList>
            <person name="Li T."/>
            <person name="Hu X."/>
            <person name="Zhang T."/>
            <person name="Song X."/>
            <person name="Zhang H."/>
            <person name="Dai N."/>
            <person name="Sheng W."/>
            <person name="Hou X."/>
            <person name="Wei L."/>
        </authorList>
    </citation>
    <scope>NUCLEOTIDE SEQUENCE</scope>
    <source>
        <strain evidence="1">KEN8</strain>
        <tissue evidence="1">Leaf</tissue>
    </source>
</reference>
<reference evidence="1" key="2">
    <citation type="journal article" date="2024" name="Plant">
        <title>Genomic evolution and insights into agronomic trait innovations of Sesamum species.</title>
        <authorList>
            <person name="Miao H."/>
            <person name="Wang L."/>
            <person name="Qu L."/>
            <person name="Liu H."/>
            <person name="Sun Y."/>
            <person name="Le M."/>
            <person name="Wang Q."/>
            <person name="Wei S."/>
            <person name="Zheng Y."/>
            <person name="Lin W."/>
            <person name="Duan Y."/>
            <person name="Cao H."/>
            <person name="Xiong S."/>
            <person name="Wang X."/>
            <person name="Wei L."/>
            <person name="Li C."/>
            <person name="Ma Q."/>
            <person name="Ju M."/>
            <person name="Zhao R."/>
            <person name="Li G."/>
            <person name="Mu C."/>
            <person name="Tian Q."/>
            <person name="Mei H."/>
            <person name="Zhang T."/>
            <person name="Gao T."/>
            <person name="Zhang H."/>
        </authorList>
    </citation>
    <scope>NUCLEOTIDE SEQUENCE</scope>
    <source>
        <strain evidence="1">KEN8</strain>
    </source>
</reference>
<proteinExistence type="predicted"/>
<protein>
    <recommendedName>
        <fullName evidence="2">DDE-1 domain-containing protein</fullName>
    </recommendedName>
</protein>
<dbReference type="EMBL" id="JACGWM010000012">
    <property type="protein sequence ID" value="KAL0337739.1"/>
    <property type="molecule type" value="Genomic_DNA"/>
</dbReference>
<evidence type="ECO:0008006" key="2">
    <source>
        <dbReference type="Google" id="ProtNLM"/>
    </source>
</evidence>
<evidence type="ECO:0000313" key="1">
    <source>
        <dbReference type="EMBL" id="KAL0337739.1"/>
    </source>
</evidence>
<sequence length="235" mass="27035">MEKVLYEWFLQYQDRFNMTGELILEKAKHIMKLLYPQHPPEHQFSQGHGHEIGGYKGENKPIFMKDVFDLDETGLVYRLQADHSLATKQLEGRKTSKIQPCDAGIIRAFKMHYLSAWTINISQVSIANCFRHCKIHSNEEISSDSSETNFEESLHELENMIKDVGYQNEMDVNKLVDYPGENDECLMVQSLEEIVADIIEDPTNDEAEDDSIPLEPVTRKEALSATTTFHNFCCS</sequence>
<organism evidence="1">
    <name type="scientific">Sesamum calycinum</name>
    <dbReference type="NCBI Taxonomy" id="2727403"/>
    <lineage>
        <taxon>Eukaryota</taxon>
        <taxon>Viridiplantae</taxon>
        <taxon>Streptophyta</taxon>
        <taxon>Embryophyta</taxon>
        <taxon>Tracheophyta</taxon>
        <taxon>Spermatophyta</taxon>
        <taxon>Magnoliopsida</taxon>
        <taxon>eudicotyledons</taxon>
        <taxon>Gunneridae</taxon>
        <taxon>Pentapetalae</taxon>
        <taxon>asterids</taxon>
        <taxon>lamiids</taxon>
        <taxon>Lamiales</taxon>
        <taxon>Pedaliaceae</taxon>
        <taxon>Sesamum</taxon>
    </lineage>
</organism>
<comment type="caution">
    <text evidence="1">The sequence shown here is derived from an EMBL/GenBank/DDBJ whole genome shotgun (WGS) entry which is preliminary data.</text>
</comment>
<dbReference type="Gene3D" id="1.10.10.60">
    <property type="entry name" value="Homeodomain-like"/>
    <property type="match status" value="1"/>
</dbReference>
<dbReference type="InterPro" id="IPR009057">
    <property type="entry name" value="Homeodomain-like_sf"/>
</dbReference>
<dbReference type="AlphaFoldDB" id="A0AAW2N1X2"/>
<dbReference type="SUPFAM" id="SSF46689">
    <property type="entry name" value="Homeodomain-like"/>
    <property type="match status" value="1"/>
</dbReference>